<organism evidence="2 3">
    <name type="scientific">Desmophyllum pertusum</name>
    <dbReference type="NCBI Taxonomy" id="174260"/>
    <lineage>
        <taxon>Eukaryota</taxon>
        <taxon>Metazoa</taxon>
        <taxon>Cnidaria</taxon>
        <taxon>Anthozoa</taxon>
        <taxon>Hexacorallia</taxon>
        <taxon>Scleractinia</taxon>
        <taxon>Caryophylliina</taxon>
        <taxon>Caryophylliidae</taxon>
        <taxon>Desmophyllum</taxon>
    </lineage>
</organism>
<dbReference type="PROSITE" id="PS00141">
    <property type="entry name" value="ASP_PROTEASE"/>
    <property type="match status" value="1"/>
</dbReference>
<dbReference type="InterPro" id="IPR001660">
    <property type="entry name" value="SAM"/>
</dbReference>
<dbReference type="SUPFAM" id="SSF47769">
    <property type="entry name" value="SAM/Pointed domain"/>
    <property type="match status" value="2"/>
</dbReference>
<comment type="caution">
    <text evidence="2">The sequence shown here is derived from an EMBL/GenBank/DDBJ whole genome shotgun (WGS) entry which is preliminary data.</text>
</comment>
<dbReference type="AlphaFoldDB" id="A0A9W9ZPA1"/>
<gene>
    <name evidence="2" type="ORF">OS493_018718</name>
</gene>
<evidence type="ECO:0000259" key="1">
    <source>
        <dbReference type="PROSITE" id="PS50105"/>
    </source>
</evidence>
<reference evidence="2" key="1">
    <citation type="submission" date="2023-01" db="EMBL/GenBank/DDBJ databases">
        <title>Genome assembly of the deep-sea coral Lophelia pertusa.</title>
        <authorList>
            <person name="Herrera S."/>
            <person name="Cordes E."/>
        </authorList>
    </citation>
    <scope>NUCLEOTIDE SEQUENCE</scope>
    <source>
        <strain evidence="2">USNM1676648</strain>
        <tissue evidence="2">Polyp</tissue>
    </source>
</reference>
<dbReference type="PROSITE" id="PS50105">
    <property type="entry name" value="SAM_DOMAIN"/>
    <property type="match status" value="2"/>
</dbReference>
<sequence length="274" mass="31318">MASRSSAVEIFLDKIGLERYRSRLESQGYQTVFDLCLIEERDLDLLSIRDPEHRAKILEAAAVLDIEEWLKHLGLESENYIEGFRAEQINTIRDLKQREINEDLLDSLEIMIPGHRKRVKWAATFLKWHSAEEPDTSLVVVGYWGQPPGLVDNQHPFLCVPGYLKSDTGEGTLSSQLIHFIVDSGSDVVTASESLIAELQLPYLRNVESRGAHAAADKPIYRGVIKLGTEEMQVEVMPESINSVGNVVMRRFKHYINETLHRWLKDQPHEEETE</sequence>
<name>A0A9W9ZPA1_9CNID</name>
<dbReference type="InterPro" id="IPR001969">
    <property type="entry name" value="Aspartic_peptidase_AS"/>
</dbReference>
<evidence type="ECO:0000313" key="2">
    <source>
        <dbReference type="EMBL" id="KAJ7385025.1"/>
    </source>
</evidence>
<dbReference type="PANTHER" id="PTHR12301:SF10">
    <property type="match status" value="1"/>
</dbReference>
<dbReference type="PANTHER" id="PTHR12301">
    <property type="entry name" value="SAM-DOMAIN, SH3 AND NUCLEAR LOCALIZATION SIGNALS PROTEIN RELATED"/>
    <property type="match status" value="1"/>
</dbReference>
<dbReference type="Gene3D" id="1.10.150.50">
    <property type="entry name" value="Transcription Factor, Ets-1"/>
    <property type="match status" value="2"/>
</dbReference>
<dbReference type="InterPro" id="IPR013761">
    <property type="entry name" value="SAM/pointed_sf"/>
</dbReference>
<feature type="domain" description="SAM" evidence="1">
    <location>
        <begin position="3"/>
        <end position="67"/>
    </location>
</feature>
<dbReference type="GO" id="GO:0004190">
    <property type="term" value="F:aspartic-type endopeptidase activity"/>
    <property type="evidence" value="ECO:0007669"/>
    <property type="project" value="InterPro"/>
</dbReference>
<dbReference type="EMBL" id="MU825883">
    <property type="protein sequence ID" value="KAJ7385025.1"/>
    <property type="molecule type" value="Genomic_DNA"/>
</dbReference>
<dbReference type="GO" id="GO:0006508">
    <property type="term" value="P:proteolysis"/>
    <property type="evidence" value="ECO:0007669"/>
    <property type="project" value="InterPro"/>
</dbReference>
<protein>
    <recommendedName>
        <fullName evidence="1">SAM domain-containing protein</fullName>
    </recommendedName>
</protein>
<dbReference type="InterPro" id="IPR051725">
    <property type="entry name" value="SAM-SH3_domain_protein"/>
</dbReference>
<keyword evidence="3" id="KW-1185">Reference proteome</keyword>
<proteinExistence type="predicted"/>
<accession>A0A9W9ZPA1</accession>
<dbReference type="Pfam" id="PF00536">
    <property type="entry name" value="SAM_1"/>
    <property type="match status" value="1"/>
</dbReference>
<feature type="domain" description="SAM" evidence="1">
    <location>
        <begin position="61"/>
        <end position="119"/>
    </location>
</feature>
<dbReference type="Pfam" id="PF07647">
    <property type="entry name" value="SAM_2"/>
    <property type="match status" value="1"/>
</dbReference>
<dbReference type="SMART" id="SM00454">
    <property type="entry name" value="SAM"/>
    <property type="match status" value="2"/>
</dbReference>
<dbReference type="Proteomes" id="UP001163046">
    <property type="component" value="Unassembled WGS sequence"/>
</dbReference>
<dbReference type="OrthoDB" id="1919336at2759"/>
<evidence type="ECO:0000313" key="3">
    <source>
        <dbReference type="Proteomes" id="UP001163046"/>
    </source>
</evidence>